<accession>E2C7H8</accession>
<feature type="region of interest" description="Disordered" evidence="1">
    <location>
        <begin position="484"/>
        <end position="506"/>
    </location>
</feature>
<keyword evidence="2" id="KW-0732">Signal</keyword>
<feature type="compositionally biased region" description="Basic and acidic residues" evidence="1">
    <location>
        <begin position="293"/>
        <end position="302"/>
    </location>
</feature>
<feature type="region of interest" description="Disordered" evidence="1">
    <location>
        <begin position="79"/>
        <end position="123"/>
    </location>
</feature>
<feature type="chain" id="PRO_5012293963" description="Zonadhesin" evidence="2">
    <location>
        <begin position="16"/>
        <end position="1392"/>
    </location>
</feature>
<name>E2C7H8_HARSA</name>
<sequence>MRIILLVVFYAAAYAARIAAGGITATIPGNSVKYILKQKTRATGSQVPEVAVDDGMTQKTIKRSKQSLLVNRIDGFLQTGRVPTGKSTRVRRNPRRRTRRARNSNDEVARRRNDFEDNDDDTDADDVWSNMVASRGLPVWQVPESTTPTVARMDNPENSDSARSSRIHEATLPLAYSNPRGLLSETRTNEWRIGERQSRHESRTVSSPRKPVYVLSYPDTYADVIDRDPAFSRSRDSQSSIVEPGNTDRARSPLSGKPIERVLVPVYRLADAYSPKLSGPVPDPRGSPTSSHGVEKSQVDDNHPHASSFRKFLLVPVSKDLYILQDADEDSRRRAAVNGDNATSAVLAFKAHLHHDAKDVGKAYLRGRLLRNQHRLPEYHPDFDIFQEERRDPTPPSYPSFLYPGVSSWSYPDLIDAVSKVPDQQIVPEAADYRNILSTDGGLDVDVEIGSYSQPQFSSSSSTLDTFGYDVSLYSDDRQSDIFPATKSYETGRLGSNEDHGESSKYDEDVGLSTVDVLQFLNTLDDDVNTLGDAGKNVTDDDKGSLGEYATGAYSFGDLEEHTTSMSIFADAEERSSKKGQSEMESSRALLTAIEPLSSELHRLLNAVQLVNQSISDVQSRLCGKKNSVESTGSEENNEETRATNVAIDGASHHEAALLTKDLGRKSRRKESIESGSVASGEETDSTKLRKRSNSRSLFLNKLATPSRRHTSSFSDSATRGDSFGESRTFPEFTLDSPRLRLNRNLKSLTRSLEARVAPAQRPVEFGLEKEVSSPMRVAMSHNDEDNPEYLWSNNKRDLERYSTSSTTLRETYSPVELEFYHEATAYLDVLRLLNMTEEPRTEYPTVADLITPAVPKPLSLLTTEFADVFSPRLAEEATTASSVTTSEELPEEVTELTPRENETGYITEFKYYADIDDYDNQNYTKMYEDANATYWYKYMEETTSVTEKAAEIEDTVETTAGTTLKVTISAITQFPYETTPSIVESVTTEKGTTETTTASLFTITETNKTIFNTLMETIATTLGFLTPEEEESPVTQIEKTITAEEMTTTERPTTTEAPTTIITTETVTTSETPTATIAGTIPTKIETTAITKIPVTTQTPTTIKVLITKGKVLTTTEIRKTTKVPTTTKIPTTVKIQTTTRIPTTIKTLITTGVPTAARTAAITTMTKTTATKIPITIRTPTTIGVLTTETLITSETPITGETTIKIPITTIEIPTTKTSTTPETPTTIELLPTTEIFTTSESAITTESSTTKIPTTTTEIPTTKTSTTEIPTTIELLTTAEIFTTSESAITTESSTTKIPTTTTEIPITKTSTTETSTTIELLTTNEIFTTSESPITTESATTKIPTTTIEIPTTKTSTTTETPTTIELLTTTENFYNFRKSNNNRKYNY</sequence>
<feature type="compositionally biased region" description="Basic and acidic residues" evidence="1">
    <location>
        <begin position="103"/>
        <end position="115"/>
    </location>
</feature>
<feature type="region of interest" description="Disordered" evidence="1">
    <location>
        <begin position="229"/>
        <end position="256"/>
    </location>
</feature>
<dbReference type="STRING" id="610380.E2C7H8"/>
<dbReference type="InParanoid" id="E2C7H8"/>
<feature type="compositionally biased region" description="Basic and acidic residues" evidence="1">
    <location>
        <begin position="496"/>
        <end position="506"/>
    </location>
</feature>
<dbReference type="EMBL" id="GL453369">
    <property type="protein sequence ID" value="EFN76102.1"/>
    <property type="molecule type" value="Genomic_DNA"/>
</dbReference>
<keyword evidence="4" id="KW-1185">Reference proteome</keyword>
<protein>
    <recommendedName>
        <fullName evidence="5">Zonadhesin</fullName>
    </recommendedName>
</protein>
<evidence type="ECO:0000256" key="1">
    <source>
        <dbReference type="SAM" id="MobiDB-lite"/>
    </source>
</evidence>
<feature type="region of interest" description="Disordered" evidence="1">
    <location>
        <begin position="274"/>
        <end position="302"/>
    </location>
</feature>
<evidence type="ECO:0000256" key="2">
    <source>
        <dbReference type="SAM" id="SignalP"/>
    </source>
</evidence>
<feature type="region of interest" description="Disordered" evidence="1">
    <location>
        <begin position="1245"/>
        <end position="1268"/>
    </location>
</feature>
<feature type="compositionally biased region" description="Basic residues" evidence="1">
    <location>
        <begin position="88"/>
        <end position="102"/>
    </location>
</feature>
<evidence type="ECO:0000313" key="3">
    <source>
        <dbReference type="EMBL" id="EFN76102.1"/>
    </source>
</evidence>
<feature type="signal peptide" evidence="2">
    <location>
        <begin position="1"/>
        <end position="15"/>
    </location>
</feature>
<organism evidence="4">
    <name type="scientific">Harpegnathos saltator</name>
    <name type="common">Jerdon's jumping ant</name>
    <dbReference type="NCBI Taxonomy" id="610380"/>
    <lineage>
        <taxon>Eukaryota</taxon>
        <taxon>Metazoa</taxon>
        <taxon>Ecdysozoa</taxon>
        <taxon>Arthropoda</taxon>
        <taxon>Hexapoda</taxon>
        <taxon>Insecta</taxon>
        <taxon>Pterygota</taxon>
        <taxon>Neoptera</taxon>
        <taxon>Endopterygota</taxon>
        <taxon>Hymenoptera</taxon>
        <taxon>Apocrita</taxon>
        <taxon>Aculeata</taxon>
        <taxon>Formicoidea</taxon>
        <taxon>Formicidae</taxon>
        <taxon>Ponerinae</taxon>
        <taxon>Ponerini</taxon>
        <taxon>Harpegnathos</taxon>
    </lineage>
</organism>
<dbReference type="Proteomes" id="UP000008237">
    <property type="component" value="Unassembled WGS sequence"/>
</dbReference>
<proteinExistence type="predicted"/>
<reference evidence="3 4" key="1">
    <citation type="journal article" date="2010" name="Science">
        <title>Genomic comparison of the ants Camponotus floridanus and Harpegnathos saltator.</title>
        <authorList>
            <person name="Bonasio R."/>
            <person name="Zhang G."/>
            <person name="Ye C."/>
            <person name="Mutti N.S."/>
            <person name="Fang X."/>
            <person name="Qin N."/>
            <person name="Donahue G."/>
            <person name="Yang P."/>
            <person name="Li Q."/>
            <person name="Li C."/>
            <person name="Zhang P."/>
            <person name="Huang Z."/>
            <person name="Berger S.L."/>
            <person name="Reinberg D."/>
            <person name="Wang J."/>
            <person name="Liebig J."/>
        </authorList>
    </citation>
    <scope>NUCLEOTIDE SEQUENCE [LARGE SCALE GENOMIC DNA]</scope>
    <source>
        <strain evidence="3 4">R22 G/1</strain>
    </source>
</reference>
<feature type="region of interest" description="Disordered" evidence="1">
    <location>
        <begin position="621"/>
        <end position="730"/>
    </location>
</feature>
<gene>
    <name evidence="3" type="ORF">EAI_08680</name>
</gene>
<evidence type="ECO:0008006" key="5">
    <source>
        <dbReference type="Google" id="ProtNLM"/>
    </source>
</evidence>
<feature type="compositionally biased region" description="Basic and acidic residues" evidence="1">
    <location>
        <begin position="651"/>
        <end position="673"/>
    </location>
</feature>
<dbReference type="OrthoDB" id="7555403at2759"/>
<evidence type="ECO:0000313" key="4">
    <source>
        <dbReference type="Proteomes" id="UP000008237"/>
    </source>
</evidence>